<feature type="transmembrane region" description="Helical" evidence="12">
    <location>
        <begin position="311"/>
        <end position="331"/>
    </location>
</feature>
<organism evidence="13 14">
    <name type="scientific">Sedimenticola thiotaurini</name>
    <dbReference type="NCBI Taxonomy" id="1543721"/>
    <lineage>
        <taxon>Bacteria</taxon>
        <taxon>Pseudomonadati</taxon>
        <taxon>Pseudomonadota</taxon>
        <taxon>Gammaproteobacteria</taxon>
        <taxon>Chromatiales</taxon>
        <taxon>Sedimenticolaceae</taxon>
        <taxon>Sedimenticola</taxon>
    </lineage>
</organism>
<dbReference type="AlphaFoldDB" id="A0A0F7JVD0"/>
<dbReference type="InterPro" id="IPR050450">
    <property type="entry name" value="COX15/CtaA_HemeA_synthase"/>
</dbReference>
<keyword evidence="3 12" id="KW-0812">Transmembrane</keyword>
<evidence type="ECO:0000256" key="11">
    <source>
        <dbReference type="ARBA" id="ARBA00023444"/>
    </source>
</evidence>
<dbReference type="GO" id="GO:0016020">
    <property type="term" value="C:membrane"/>
    <property type="evidence" value="ECO:0007669"/>
    <property type="project" value="UniProtKB-SubCell"/>
</dbReference>
<keyword evidence="4" id="KW-0479">Metal-binding</keyword>
<evidence type="ECO:0000256" key="5">
    <source>
        <dbReference type="ARBA" id="ARBA00022989"/>
    </source>
</evidence>
<feature type="transmembrane region" description="Helical" evidence="12">
    <location>
        <begin position="254"/>
        <end position="274"/>
    </location>
</feature>
<dbReference type="PATRIC" id="fig|1543721.4.peg.381"/>
<evidence type="ECO:0000256" key="12">
    <source>
        <dbReference type="SAM" id="Phobius"/>
    </source>
</evidence>
<dbReference type="Pfam" id="PF02628">
    <property type="entry name" value="COX15-CtaA"/>
    <property type="match status" value="1"/>
</dbReference>
<keyword evidence="7" id="KW-0408">Iron</keyword>
<dbReference type="Proteomes" id="UP000034410">
    <property type="component" value="Chromosome"/>
</dbReference>
<reference evidence="13 14" key="1">
    <citation type="journal article" date="2015" name="Genome Announc.">
        <title>Complete Genome Sequence of Sedimenticola thiotaurini Strain SIP-G1, a Polyphosphate- and Polyhydroxyalkanoate-Accumulating Sulfur-Oxidizing Gammaproteobacterium Isolated from Salt Marsh Sediments.</title>
        <authorList>
            <person name="Flood B.E."/>
            <person name="Jones D.S."/>
            <person name="Bailey J.V."/>
        </authorList>
    </citation>
    <scope>NUCLEOTIDE SEQUENCE [LARGE SCALE GENOMIC DNA]</scope>
    <source>
        <strain evidence="13 14">SIP-G1</strain>
    </source>
</reference>
<evidence type="ECO:0000256" key="7">
    <source>
        <dbReference type="ARBA" id="ARBA00023004"/>
    </source>
</evidence>
<dbReference type="GO" id="GO:0016491">
    <property type="term" value="F:oxidoreductase activity"/>
    <property type="evidence" value="ECO:0007669"/>
    <property type="project" value="UniProtKB-KW"/>
</dbReference>
<dbReference type="InterPro" id="IPR003780">
    <property type="entry name" value="COX15/CtaA_fam"/>
</dbReference>
<feature type="transmembrane region" description="Helical" evidence="12">
    <location>
        <begin position="175"/>
        <end position="195"/>
    </location>
</feature>
<comment type="pathway">
    <text evidence="11">Porphyrin-containing compound metabolism.</text>
</comment>
<evidence type="ECO:0000256" key="9">
    <source>
        <dbReference type="ARBA" id="ARBA00023136"/>
    </source>
</evidence>
<keyword evidence="5 12" id="KW-1133">Transmembrane helix</keyword>
<evidence type="ECO:0000256" key="8">
    <source>
        <dbReference type="ARBA" id="ARBA00023133"/>
    </source>
</evidence>
<comment type="subcellular location">
    <subcellularLocation>
        <location evidence="1">Membrane</location>
        <topology evidence="1">Multi-pass membrane protein</topology>
    </subcellularLocation>
</comment>
<evidence type="ECO:0000256" key="2">
    <source>
        <dbReference type="ARBA" id="ARBA00022475"/>
    </source>
</evidence>
<keyword evidence="6" id="KW-0560">Oxidoreductase</keyword>
<feature type="transmembrane region" description="Helical" evidence="12">
    <location>
        <begin position="286"/>
        <end position="305"/>
    </location>
</feature>
<dbReference type="GO" id="GO:0046872">
    <property type="term" value="F:metal ion binding"/>
    <property type="evidence" value="ECO:0007669"/>
    <property type="project" value="UniProtKB-KW"/>
</dbReference>
<evidence type="ECO:0008006" key="15">
    <source>
        <dbReference type="Google" id="ProtNLM"/>
    </source>
</evidence>
<feature type="transmembrane region" description="Helical" evidence="12">
    <location>
        <begin position="12"/>
        <end position="33"/>
    </location>
</feature>
<gene>
    <name evidence="13" type="ORF">AAY24_01795</name>
</gene>
<dbReference type="GO" id="GO:0006784">
    <property type="term" value="P:heme A biosynthetic process"/>
    <property type="evidence" value="ECO:0007669"/>
    <property type="project" value="InterPro"/>
</dbReference>
<sequence>MLHNRIALKHARFAFAVTLLALLVIVFGAYVRLSDAGLGCPDWPGCYGNLTVPISEQQIASANSAYPATPVVVEKAWKEMLHRYLAGLLGLAILLLALLAIRNRHYTDQPLGLTWFLVLLVALQAALGMWTVTLLVKPAVVTSHLLGGVAIVALLWVVTLRLYSPLRTPYVISRASRLLWLSRIGLAIVLLQITLGGWTSTNYAAIGCTDFPTCHSGSWWPEMDFQQAFTLWHGIGINYEYGILSAEARTAIHMVHRVGALLTTVYLLSLSILLCRLGRSVITRQLAWTVAVLLLLQLGLGITNVVSHLPLAVATAHNGVAVLLLLTLLTLNWQLKRAYTME</sequence>
<protein>
    <recommendedName>
        <fullName evidence="15">Heme A synthase</fullName>
    </recommendedName>
</protein>
<keyword evidence="14" id="KW-1185">Reference proteome</keyword>
<keyword evidence="8" id="KW-0350">Heme biosynthesis</keyword>
<keyword evidence="2" id="KW-1003">Cell membrane</keyword>
<evidence type="ECO:0000256" key="10">
    <source>
        <dbReference type="ARBA" id="ARBA00023157"/>
    </source>
</evidence>
<evidence type="ECO:0000256" key="4">
    <source>
        <dbReference type="ARBA" id="ARBA00022723"/>
    </source>
</evidence>
<accession>A0A0F7JVD0</accession>
<name>A0A0F7JVD0_9GAMM</name>
<dbReference type="RefSeq" id="WP_046858223.1">
    <property type="nucleotide sequence ID" value="NZ_CP011412.1"/>
</dbReference>
<evidence type="ECO:0000256" key="3">
    <source>
        <dbReference type="ARBA" id="ARBA00022692"/>
    </source>
</evidence>
<evidence type="ECO:0000256" key="6">
    <source>
        <dbReference type="ARBA" id="ARBA00023002"/>
    </source>
</evidence>
<evidence type="ECO:0000313" key="13">
    <source>
        <dbReference type="EMBL" id="AKH19284.1"/>
    </source>
</evidence>
<evidence type="ECO:0000256" key="1">
    <source>
        <dbReference type="ARBA" id="ARBA00004141"/>
    </source>
</evidence>
<dbReference type="KEGG" id="seds:AAY24_01795"/>
<dbReference type="EMBL" id="CP011412">
    <property type="protein sequence ID" value="AKH19284.1"/>
    <property type="molecule type" value="Genomic_DNA"/>
</dbReference>
<dbReference type="PANTHER" id="PTHR35457">
    <property type="entry name" value="HEME A SYNTHASE"/>
    <property type="match status" value="1"/>
</dbReference>
<feature type="transmembrane region" description="Helical" evidence="12">
    <location>
        <begin position="144"/>
        <end position="163"/>
    </location>
</feature>
<keyword evidence="9 12" id="KW-0472">Membrane</keyword>
<feature type="transmembrane region" description="Helical" evidence="12">
    <location>
        <begin position="113"/>
        <end position="132"/>
    </location>
</feature>
<proteinExistence type="predicted"/>
<feature type="transmembrane region" description="Helical" evidence="12">
    <location>
        <begin position="84"/>
        <end position="101"/>
    </location>
</feature>
<evidence type="ECO:0000313" key="14">
    <source>
        <dbReference type="Proteomes" id="UP000034410"/>
    </source>
</evidence>
<keyword evidence="10" id="KW-1015">Disulfide bond</keyword>
<dbReference type="PANTHER" id="PTHR35457:SF1">
    <property type="entry name" value="HEME A SYNTHASE"/>
    <property type="match status" value="1"/>
</dbReference>